<dbReference type="RefSeq" id="WP_034389705.1">
    <property type="nucleotide sequence ID" value="NZ_AWTM01000023.1"/>
</dbReference>
<name>A0A0E3C1Z5_9BURK</name>
<evidence type="ECO:0000313" key="3">
    <source>
        <dbReference type="Proteomes" id="UP000029549"/>
    </source>
</evidence>
<dbReference type="Pfam" id="PF05235">
    <property type="entry name" value="CHAD"/>
    <property type="match status" value="1"/>
</dbReference>
<proteinExistence type="predicted"/>
<comment type="caution">
    <text evidence="2">The sequence shown here is derived from an EMBL/GenBank/DDBJ whole genome shotgun (WGS) entry which is preliminary data.</text>
</comment>
<dbReference type="InterPro" id="IPR038186">
    <property type="entry name" value="CHAD_dom_sf"/>
</dbReference>
<dbReference type="EMBL" id="AWTP01000035">
    <property type="protein sequence ID" value="KGH19407.1"/>
    <property type="molecule type" value="Genomic_DNA"/>
</dbReference>
<protein>
    <submittedName>
        <fullName evidence="2">Metal-chelation protein CHAD</fullName>
    </submittedName>
</protein>
<feature type="domain" description="CHAD" evidence="1">
    <location>
        <begin position="5"/>
        <end position="279"/>
    </location>
</feature>
<gene>
    <name evidence="2" type="ORF">P608_04210</name>
</gene>
<organism evidence="2 3">
    <name type="scientific">Comamonas thiooxydans</name>
    <dbReference type="NCBI Taxonomy" id="363952"/>
    <lineage>
        <taxon>Bacteria</taxon>
        <taxon>Pseudomonadati</taxon>
        <taxon>Pseudomonadota</taxon>
        <taxon>Betaproteobacteria</taxon>
        <taxon>Burkholderiales</taxon>
        <taxon>Comamonadaceae</taxon>
        <taxon>Comamonas</taxon>
    </lineage>
</organism>
<dbReference type="PROSITE" id="PS51708">
    <property type="entry name" value="CHAD"/>
    <property type="match status" value="1"/>
</dbReference>
<sequence>MGKGKPDAAVAFSAIASPLVDSAVEQARHIAREPAAEGIHQLRVALRNLLTLWWLYRPLIGAEEYARQRGCLKSIASAAGKARDYDILIELLSRHGKCSAAGIAAIYVAREAALQAGREILSPPHIQTCLLKTLAQTEAGLRAKPRQLRLGALAEARIAKSRRQLHQRIKRAITANKPDIEAFHDVRKAGKKTRYLLELFGPLLPKDHHRLLKRLKKIQQPLGELNDLAASESLLRQNLRLISTPDQAKKLERWLKRKRKRRQSTLACTLRQDWQSKRPG</sequence>
<dbReference type="Gene3D" id="1.40.20.10">
    <property type="entry name" value="CHAD domain"/>
    <property type="match status" value="1"/>
</dbReference>
<dbReference type="InterPro" id="IPR007899">
    <property type="entry name" value="CHAD_dom"/>
</dbReference>
<evidence type="ECO:0000259" key="1">
    <source>
        <dbReference type="PROSITE" id="PS51708"/>
    </source>
</evidence>
<dbReference type="Proteomes" id="UP000029549">
    <property type="component" value="Unassembled WGS sequence"/>
</dbReference>
<dbReference type="PANTHER" id="PTHR39339:SF1">
    <property type="entry name" value="CHAD DOMAIN-CONTAINING PROTEIN"/>
    <property type="match status" value="1"/>
</dbReference>
<keyword evidence="3" id="KW-1185">Reference proteome</keyword>
<dbReference type="SMART" id="SM00880">
    <property type="entry name" value="CHAD"/>
    <property type="match status" value="1"/>
</dbReference>
<dbReference type="AlphaFoldDB" id="A0A0E3C1Z5"/>
<reference evidence="2 3" key="1">
    <citation type="submission" date="2013-09" db="EMBL/GenBank/DDBJ databases">
        <title>High correlation between genotypes and phenotypes of environmental bacteria Comamonas testosteroni strains.</title>
        <authorList>
            <person name="Liu L."/>
            <person name="Zhu W."/>
            <person name="Xia X."/>
            <person name="Xu B."/>
            <person name="Luo M."/>
            <person name="Wang G."/>
        </authorList>
    </citation>
    <scope>NUCLEOTIDE SEQUENCE [LARGE SCALE GENOMIC DNA]</scope>
    <source>
        <strain evidence="2 3">DF2</strain>
    </source>
</reference>
<dbReference type="PANTHER" id="PTHR39339">
    <property type="entry name" value="SLR1444 PROTEIN"/>
    <property type="match status" value="1"/>
</dbReference>
<accession>A0A0E3C1Z5</accession>
<evidence type="ECO:0000313" key="2">
    <source>
        <dbReference type="EMBL" id="KGH19407.1"/>
    </source>
</evidence>